<dbReference type="EMBL" id="VRLR01000006">
    <property type="protein sequence ID" value="TXK80420.1"/>
    <property type="molecule type" value="Genomic_DNA"/>
</dbReference>
<sequence>MSLEQLKSAQQAVFSLLEQEAYAVADLELTLSSYHSLLQRCLEETIEPQQRESLLADNLQWINLVTELVQAERSAIAAMMLQLQKGKKAHKSYSDYN</sequence>
<name>A0A5C8LZA0_9GAMM</name>
<dbReference type="RefSeq" id="WP_147904340.1">
    <property type="nucleotide sequence ID" value="NZ_BAAAGC010000010.1"/>
</dbReference>
<dbReference type="AlphaFoldDB" id="A0A5C8LZA0"/>
<organism evidence="1 2">
    <name type="scientific">Rheinheimera tangshanensis</name>
    <dbReference type="NCBI Taxonomy" id="400153"/>
    <lineage>
        <taxon>Bacteria</taxon>
        <taxon>Pseudomonadati</taxon>
        <taxon>Pseudomonadota</taxon>
        <taxon>Gammaproteobacteria</taxon>
        <taxon>Chromatiales</taxon>
        <taxon>Chromatiaceae</taxon>
        <taxon>Rheinheimera</taxon>
    </lineage>
</organism>
<protein>
    <recommendedName>
        <fullName evidence="3">Flagellar protein FliT</fullName>
    </recommendedName>
</protein>
<gene>
    <name evidence="1" type="ORF">FU839_10670</name>
</gene>
<keyword evidence="2" id="KW-1185">Reference proteome</keyword>
<evidence type="ECO:0008006" key="3">
    <source>
        <dbReference type="Google" id="ProtNLM"/>
    </source>
</evidence>
<comment type="caution">
    <text evidence="1">The sequence shown here is derived from an EMBL/GenBank/DDBJ whole genome shotgun (WGS) entry which is preliminary data.</text>
</comment>
<dbReference type="Proteomes" id="UP000321814">
    <property type="component" value="Unassembled WGS sequence"/>
</dbReference>
<reference evidence="1 2" key="1">
    <citation type="submission" date="2019-08" db="EMBL/GenBank/DDBJ databases">
        <title>Draft genome analysis of Rheinheimera tangshanensis isolated from the roots of fresh rice plants (Oryza sativa).</title>
        <authorList>
            <person name="Yu Q."/>
            <person name="Qi Y."/>
            <person name="Zhang H."/>
            <person name="Pu J."/>
        </authorList>
    </citation>
    <scope>NUCLEOTIDE SEQUENCE [LARGE SCALE GENOMIC DNA]</scope>
    <source>
        <strain evidence="1 2">JA3-B52</strain>
    </source>
</reference>
<accession>A0A5C8LZA0</accession>
<evidence type="ECO:0000313" key="2">
    <source>
        <dbReference type="Proteomes" id="UP000321814"/>
    </source>
</evidence>
<dbReference type="OrthoDB" id="5769691at2"/>
<proteinExistence type="predicted"/>
<evidence type="ECO:0000313" key="1">
    <source>
        <dbReference type="EMBL" id="TXK80420.1"/>
    </source>
</evidence>